<dbReference type="Pfam" id="PF03407">
    <property type="entry name" value="Nucleotid_trans"/>
    <property type="match status" value="1"/>
</dbReference>
<sequence>MNVVGCHVDEFCNMGIRPTCPNPLTFQIPQIGNTTQFGGRRINSPWTRSCERKRQDAASKTMANELAVRRQGRILFKQTKIVNRPSVTPKLNRTRLNFRSNIAGFVKLVYVLNLRDEHLVYLKKTPFWVMFEAILVNQLDHANFRKGDDLVVNIIRAYNARDRMFRIGGRSVCVSDEDIKLTFGIQFEAAEGSTARDMEDTVKLLCLYACGKLFFSNSGETISWALIRYVDNLDAMKTYDWTGAICSSLMSLVREFYRTPEKVTGCVVALIYWLCEHSTIISPKSTVAFPRFLKWDVITLVITAHGVKLSRHVDFQVNAGLLMKKDYEVKFFEVDGVNCGRSVGNAIEEFSGGVHEDDFVDMGVDGNVEGMDRGIYGRNVERGSSLVRFQTPTRDVPRNAGKHVMDVGIHVCYATEKIVELEMQINEKDIVISELRAEVDRLRQANEVQTLHLVRGFGSLMQAKDDEVKKLTIENAELQRVVNVLEDQLTEREVHNVTQAFVTGDAVPVWDVTPVREQTNSVSGMQHGVMAGTEGCYATEKIVELEMQINEKDIVISELRAEEDRLRQANEVQTLHLVGGFESLMQAKDDEVKKLNTQNAELQRAINVLEDQLAGCEVHNVTQAFRHVDVNVEGVNYGLSGNEHVADLTNNATPNRVFAVNGDAVPVWDVTPVREQTNSVSEMQHGVMPGTEVVIISPNMAEGGRLNVGKSSFMWDVKRKERKGFTLTGVECVGVSGQMSKLNVVHLPSSMSNVVCNASNTGCTDVIEVDDVDVKPKKKSGFDINNRHAVWKMMTAAEKKKVTDAYNSDGDSAVMWDGQGHGVAVYFTDVKSLVRQSEIRGNERMNEGIDAADKSYFFSSICLDMMKNNNVRSRNMYVLDNLRAAKLFRYKDIVSEVQRQTIGNESIDTQDYDPPLESVANYPQQRPESLDCAIIVCAVMHQYVRHVEVRRSLHGGDCSVLRAIMSVPTDKLEAALSRASMANKTVIITVVNKAYAESHDDTYPSMLDLFLESFWLGEETRPLIDHLLFVAVDQTAYDRCEFRRLHCYKLGTEGVDFTGEKVYMSDEFIKMMWRRTLFLLDVLKRGYNFIFTDTDIMWLRNPFPRLMTNRTVDDLQISTDVFDSPFSKDLINTGFYYIRSNNKTISLFETWYAMKDNSTGMKEQDVLVRLRNEGVFGRLGLRVRILDTLYFNGFCSKRKDIQAVTTVHANCCRSISAKVSDLMAILRGWKDFKASAVGEATTAANNGTQSFRWMSEHFACWKSWDQQNKPIV</sequence>
<gene>
    <name evidence="3" type="ORF">TEA_009963</name>
</gene>
<dbReference type="AlphaFoldDB" id="A0A4S4EFK1"/>
<feature type="coiled-coil region" evidence="1">
    <location>
        <begin position="418"/>
        <end position="488"/>
    </location>
</feature>
<reference evidence="3 4" key="1">
    <citation type="journal article" date="2018" name="Proc. Natl. Acad. Sci. U.S.A.">
        <title>Draft genome sequence of Camellia sinensis var. sinensis provides insights into the evolution of the tea genome and tea quality.</title>
        <authorList>
            <person name="Wei C."/>
            <person name="Yang H."/>
            <person name="Wang S."/>
            <person name="Zhao J."/>
            <person name="Liu C."/>
            <person name="Gao L."/>
            <person name="Xia E."/>
            <person name="Lu Y."/>
            <person name="Tai Y."/>
            <person name="She G."/>
            <person name="Sun J."/>
            <person name="Cao H."/>
            <person name="Tong W."/>
            <person name="Gao Q."/>
            <person name="Li Y."/>
            <person name="Deng W."/>
            <person name="Jiang X."/>
            <person name="Wang W."/>
            <person name="Chen Q."/>
            <person name="Zhang S."/>
            <person name="Li H."/>
            <person name="Wu J."/>
            <person name="Wang P."/>
            <person name="Li P."/>
            <person name="Shi C."/>
            <person name="Zheng F."/>
            <person name="Jian J."/>
            <person name="Huang B."/>
            <person name="Shan D."/>
            <person name="Shi M."/>
            <person name="Fang C."/>
            <person name="Yue Y."/>
            <person name="Li F."/>
            <person name="Li D."/>
            <person name="Wei S."/>
            <person name="Han B."/>
            <person name="Jiang C."/>
            <person name="Yin Y."/>
            <person name="Xia T."/>
            <person name="Zhang Z."/>
            <person name="Bennetzen J.L."/>
            <person name="Zhao S."/>
            <person name="Wan X."/>
        </authorList>
    </citation>
    <scope>NUCLEOTIDE SEQUENCE [LARGE SCALE GENOMIC DNA]</scope>
    <source>
        <strain evidence="4">cv. Shuchazao</strain>
        <tissue evidence="3">Leaf</tissue>
    </source>
</reference>
<keyword evidence="1" id="KW-0175">Coiled coil</keyword>
<dbReference type="InterPro" id="IPR005069">
    <property type="entry name" value="Nucl-diP-sugar_transferase"/>
</dbReference>
<protein>
    <recommendedName>
        <fullName evidence="2">Nucleotide-diphospho-sugar transferase domain-containing protein</fullName>
    </recommendedName>
</protein>
<keyword evidence="4" id="KW-1185">Reference proteome</keyword>
<feature type="coiled-coil region" evidence="1">
    <location>
        <begin position="542"/>
        <end position="619"/>
    </location>
</feature>
<organism evidence="3 4">
    <name type="scientific">Camellia sinensis var. sinensis</name>
    <name type="common">China tea</name>
    <dbReference type="NCBI Taxonomy" id="542762"/>
    <lineage>
        <taxon>Eukaryota</taxon>
        <taxon>Viridiplantae</taxon>
        <taxon>Streptophyta</taxon>
        <taxon>Embryophyta</taxon>
        <taxon>Tracheophyta</taxon>
        <taxon>Spermatophyta</taxon>
        <taxon>Magnoliopsida</taxon>
        <taxon>eudicotyledons</taxon>
        <taxon>Gunneridae</taxon>
        <taxon>Pentapetalae</taxon>
        <taxon>asterids</taxon>
        <taxon>Ericales</taxon>
        <taxon>Theaceae</taxon>
        <taxon>Camellia</taxon>
    </lineage>
</organism>
<dbReference type="InterPro" id="IPR044821">
    <property type="entry name" value="At1g28695/At4g15970-like"/>
</dbReference>
<evidence type="ECO:0000313" key="4">
    <source>
        <dbReference type="Proteomes" id="UP000306102"/>
    </source>
</evidence>
<dbReference type="PANTHER" id="PTHR46038:SF12">
    <property type="entry name" value="OS03G0731800 PROTEIN"/>
    <property type="match status" value="1"/>
</dbReference>
<comment type="caution">
    <text evidence="3">The sequence shown here is derived from an EMBL/GenBank/DDBJ whole genome shotgun (WGS) entry which is preliminary data.</text>
</comment>
<evidence type="ECO:0000313" key="3">
    <source>
        <dbReference type="EMBL" id="THG15190.1"/>
    </source>
</evidence>
<evidence type="ECO:0000256" key="1">
    <source>
        <dbReference type="SAM" id="Coils"/>
    </source>
</evidence>
<dbReference type="PANTHER" id="PTHR46038">
    <property type="entry name" value="EXPRESSED PROTEIN-RELATED"/>
    <property type="match status" value="1"/>
</dbReference>
<feature type="domain" description="Nucleotide-diphospho-sugar transferase" evidence="2">
    <location>
        <begin position="1023"/>
        <end position="1222"/>
    </location>
</feature>
<evidence type="ECO:0000259" key="2">
    <source>
        <dbReference type="Pfam" id="PF03407"/>
    </source>
</evidence>
<dbReference type="EMBL" id="SDRB02004875">
    <property type="protein sequence ID" value="THG15190.1"/>
    <property type="molecule type" value="Genomic_DNA"/>
</dbReference>
<name>A0A4S4EFK1_CAMSN</name>
<proteinExistence type="predicted"/>
<dbReference type="Proteomes" id="UP000306102">
    <property type="component" value="Unassembled WGS sequence"/>
</dbReference>
<accession>A0A4S4EFK1</accession>